<gene>
    <name evidence="1" type="ORF">PXEA_LOCUS14184</name>
</gene>
<dbReference type="AlphaFoldDB" id="A0A448WUQ6"/>
<proteinExistence type="predicted"/>
<name>A0A448WUQ6_9PLAT</name>
<evidence type="ECO:0000313" key="2">
    <source>
        <dbReference type="Proteomes" id="UP000784294"/>
    </source>
</evidence>
<dbReference type="EMBL" id="CAAALY010047828">
    <property type="protein sequence ID" value="VEL20744.1"/>
    <property type="molecule type" value="Genomic_DNA"/>
</dbReference>
<protein>
    <submittedName>
        <fullName evidence="1">Uncharacterized protein</fullName>
    </submittedName>
</protein>
<accession>A0A448WUQ6</accession>
<dbReference type="Proteomes" id="UP000784294">
    <property type="component" value="Unassembled WGS sequence"/>
</dbReference>
<evidence type="ECO:0000313" key="1">
    <source>
        <dbReference type="EMBL" id="VEL20744.1"/>
    </source>
</evidence>
<comment type="caution">
    <text evidence="1">The sequence shown here is derived from an EMBL/GenBank/DDBJ whole genome shotgun (WGS) entry which is preliminary data.</text>
</comment>
<organism evidence="1 2">
    <name type="scientific">Protopolystoma xenopodis</name>
    <dbReference type="NCBI Taxonomy" id="117903"/>
    <lineage>
        <taxon>Eukaryota</taxon>
        <taxon>Metazoa</taxon>
        <taxon>Spiralia</taxon>
        <taxon>Lophotrochozoa</taxon>
        <taxon>Platyhelminthes</taxon>
        <taxon>Monogenea</taxon>
        <taxon>Polyopisthocotylea</taxon>
        <taxon>Polystomatidea</taxon>
        <taxon>Polystomatidae</taxon>
        <taxon>Protopolystoma</taxon>
    </lineage>
</organism>
<sequence length="43" mass="5071">MPMEELTRLLSDSELPGQRVQRFVNRADYDRDGRVTLNLDIHI</sequence>
<reference evidence="1" key="1">
    <citation type="submission" date="2018-11" db="EMBL/GenBank/DDBJ databases">
        <authorList>
            <consortium name="Pathogen Informatics"/>
        </authorList>
    </citation>
    <scope>NUCLEOTIDE SEQUENCE</scope>
</reference>
<keyword evidence="2" id="KW-1185">Reference proteome</keyword>